<evidence type="ECO:0000313" key="2">
    <source>
        <dbReference type="Proteomes" id="UP000057820"/>
    </source>
</evidence>
<dbReference type="RefSeq" id="WP_060593589.1">
    <property type="nucleotide sequence ID" value="NZ_CP031418.1"/>
</dbReference>
<dbReference type="EMBL" id="LN868939">
    <property type="protein sequence ID" value="CRY79888.1"/>
    <property type="molecule type" value="Genomic_DNA"/>
</dbReference>
<sequence>MAVDTVPASKASKRENRYSFRLKDGGKVYSVPKLQYMSGDGSKFIAEQLGKGLDEVSFTRRLLSIECPEAAAELDSLHADQVLWLSERWTAASAITVGESEGSAES</sequence>
<keyword evidence="1" id="KW-0614">Plasmid</keyword>
<accession>A0A0H5NX53</accession>
<name>A0A0H5NX53_NOCFR</name>
<reference evidence="2" key="1">
    <citation type="submission" date="2015-03" db="EMBL/GenBank/DDBJ databases">
        <authorList>
            <consortium name="Pathogen Informatics"/>
        </authorList>
    </citation>
    <scope>NUCLEOTIDE SEQUENCE [LARGE SCALE GENOMIC DNA]</scope>
    <source>
        <strain evidence="2">NCTC11134</strain>
        <plasmid evidence="2">2</plasmid>
    </source>
</reference>
<gene>
    <name evidence="1" type="ORF">ERS450000_03548</name>
</gene>
<dbReference type="Proteomes" id="UP000057820">
    <property type="component" value="Plasmid 2"/>
</dbReference>
<organism evidence="1 2">
    <name type="scientific">Nocardia farcinica</name>
    <dbReference type="NCBI Taxonomy" id="37329"/>
    <lineage>
        <taxon>Bacteria</taxon>
        <taxon>Bacillati</taxon>
        <taxon>Actinomycetota</taxon>
        <taxon>Actinomycetes</taxon>
        <taxon>Mycobacteriales</taxon>
        <taxon>Nocardiaceae</taxon>
        <taxon>Nocardia</taxon>
    </lineage>
</organism>
<proteinExistence type="predicted"/>
<dbReference type="KEGG" id="nfr:ERS450000_03548"/>
<dbReference type="AlphaFoldDB" id="A0A0H5NX53"/>
<protein>
    <submittedName>
        <fullName evidence="1">Uncharacterized protein</fullName>
    </submittedName>
</protein>
<geneLocation type="plasmid" evidence="1">
    <name>2</name>
</geneLocation>
<evidence type="ECO:0000313" key="1">
    <source>
        <dbReference type="EMBL" id="CRY79888.1"/>
    </source>
</evidence>